<organism evidence="1 2">
    <name type="scientific">Dendrothele bispora (strain CBS 962.96)</name>
    <dbReference type="NCBI Taxonomy" id="1314807"/>
    <lineage>
        <taxon>Eukaryota</taxon>
        <taxon>Fungi</taxon>
        <taxon>Dikarya</taxon>
        <taxon>Basidiomycota</taxon>
        <taxon>Agaricomycotina</taxon>
        <taxon>Agaricomycetes</taxon>
        <taxon>Agaricomycetidae</taxon>
        <taxon>Agaricales</taxon>
        <taxon>Agaricales incertae sedis</taxon>
        <taxon>Dendrothele</taxon>
    </lineage>
</organism>
<name>A0A4S8MTS7_DENBC</name>
<accession>A0A4S8MTS7</accession>
<proteinExistence type="predicted"/>
<dbReference type="OrthoDB" id="1844152at2759"/>
<sequence>MVVTSDQSPGPVQANTIITVDSLLDILSQGQCSSDSTMLPLVGTALIFAVMHALLSSLHPCLTIEKLGYSFAQLDDTLKECQVEEVPVMMWVRLAVNRLKSQHSSIKIENNNLRFSCTTIWRYLSDLMHVTYAIIECHRDVYAVNVSLKNMAFTIALHYYLAARPEIVRELCKEVEECMEELGWTKVVVGKMRKLDSLLKET</sequence>
<dbReference type="Proteomes" id="UP000297245">
    <property type="component" value="Unassembled WGS sequence"/>
</dbReference>
<reference evidence="1 2" key="1">
    <citation type="journal article" date="2019" name="Nat. Ecol. Evol.">
        <title>Megaphylogeny resolves global patterns of mushroom evolution.</title>
        <authorList>
            <person name="Varga T."/>
            <person name="Krizsan K."/>
            <person name="Foldi C."/>
            <person name="Dima B."/>
            <person name="Sanchez-Garcia M."/>
            <person name="Sanchez-Ramirez S."/>
            <person name="Szollosi G.J."/>
            <person name="Szarkandi J.G."/>
            <person name="Papp V."/>
            <person name="Albert L."/>
            <person name="Andreopoulos W."/>
            <person name="Angelini C."/>
            <person name="Antonin V."/>
            <person name="Barry K.W."/>
            <person name="Bougher N.L."/>
            <person name="Buchanan P."/>
            <person name="Buyck B."/>
            <person name="Bense V."/>
            <person name="Catcheside P."/>
            <person name="Chovatia M."/>
            <person name="Cooper J."/>
            <person name="Damon W."/>
            <person name="Desjardin D."/>
            <person name="Finy P."/>
            <person name="Geml J."/>
            <person name="Haridas S."/>
            <person name="Hughes K."/>
            <person name="Justo A."/>
            <person name="Karasinski D."/>
            <person name="Kautmanova I."/>
            <person name="Kiss B."/>
            <person name="Kocsube S."/>
            <person name="Kotiranta H."/>
            <person name="LaButti K.M."/>
            <person name="Lechner B.E."/>
            <person name="Liimatainen K."/>
            <person name="Lipzen A."/>
            <person name="Lukacs Z."/>
            <person name="Mihaltcheva S."/>
            <person name="Morgado L.N."/>
            <person name="Niskanen T."/>
            <person name="Noordeloos M.E."/>
            <person name="Ohm R.A."/>
            <person name="Ortiz-Santana B."/>
            <person name="Ovrebo C."/>
            <person name="Racz N."/>
            <person name="Riley R."/>
            <person name="Savchenko A."/>
            <person name="Shiryaev A."/>
            <person name="Soop K."/>
            <person name="Spirin V."/>
            <person name="Szebenyi C."/>
            <person name="Tomsovsky M."/>
            <person name="Tulloss R.E."/>
            <person name="Uehling J."/>
            <person name="Grigoriev I.V."/>
            <person name="Vagvolgyi C."/>
            <person name="Papp T."/>
            <person name="Martin F.M."/>
            <person name="Miettinen O."/>
            <person name="Hibbett D.S."/>
            <person name="Nagy L.G."/>
        </authorList>
    </citation>
    <scope>NUCLEOTIDE SEQUENCE [LARGE SCALE GENOMIC DNA]</scope>
    <source>
        <strain evidence="1 2">CBS 962.96</strain>
    </source>
</reference>
<evidence type="ECO:0000313" key="1">
    <source>
        <dbReference type="EMBL" id="THV05794.1"/>
    </source>
</evidence>
<gene>
    <name evidence="1" type="ORF">K435DRAFT_961024</name>
</gene>
<dbReference type="EMBL" id="ML179047">
    <property type="protein sequence ID" value="THV05794.1"/>
    <property type="molecule type" value="Genomic_DNA"/>
</dbReference>
<dbReference type="AlphaFoldDB" id="A0A4S8MTS7"/>
<keyword evidence="2" id="KW-1185">Reference proteome</keyword>
<evidence type="ECO:0000313" key="2">
    <source>
        <dbReference type="Proteomes" id="UP000297245"/>
    </source>
</evidence>
<protein>
    <submittedName>
        <fullName evidence="1">Uncharacterized protein</fullName>
    </submittedName>
</protein>